<keyword evidence="1" id="KW-1133">Transmembrane helix</keyword>
<feature type="transmembrane region" description="Helical" evidence="1">
    <location>
        <begin position="56"/>
        <end position="80"/>
    </location>
</feature>
<dbReference type="InterPro" id="IPR025424">
    <property type="entry name" value="YrhK_domain"/>
</dbReference>
<dbReference type="Proteomes" id="UP001196509">
    <property type="component" value="Unassembled WGS sequence"/>
</dbReference>
<dbReference type="RefSeq" id="WP_220231375.1">
    <property type="nucleotide sequence ID" value="NZ_JAICBX010000007.1"/>
</dbReference>
<feature type="transmembrane region" description="Helical" evidence="1">
    <location>
        <begin position="127"/>
        <end position="148"/>
    </location>
</feature>
<dbReference type="PANTHER" id="PTHR34967">
    <property type="entry name" value="OS02G0257200 PROTEIN"/>
    <property type="match status" value="1"/>
</dbReference>
<feature type="transmembrane region" description="Helical" evidence="1">
    <location>
        <begin position="32"/>
        <end position="50"/>
    </location>
</feature>
<organism evidence="3 4">
    <name type="scientific">Flavimaribacter sediminis</name>
    <dbReference type="NCBI Taxonomy" id="2865987"/>
    <lineage>
        <taxon>Bacteria</taxon>
        <taxon>Pseudomonadati</taxon>
        <taxon>Pseudomonadota</taxon>
        <taxon>Alphaproteobacteria</taxon>
        <taxon>Hyphomicrobiales</taxon>
        <taxon>Rhizobiaceae</taxon>
        <taxon>Flavimaribacter</taxon>
    </lineage>
</organism>
<reference evidence="3" key="1">
    <citation type="submission" date="2021-08" db="EMBL/GenBank/DDBJ databases">
        <title>Hoeflea bacterium WL0058 sp. nov., isolated from the sediment.</title>
        <authorList>
            <person name="Wang L."/>
            <person name="Zhang D."/>
        </authorList>
    </citation>
    <scope>NUCLEOTIDE SEQUENCE</scope>
    <source>
        <strain evidence="3">WL0058</strain>
    </source>
</reference>
<feature type="domain" description="YrhK" evidence="2">
    <location>
        <begin position="26"/>
        <end position="80"/>
    </location>
</feature>
<keyword evidence="1" id="KW-0812">Transmembrane</keyword>
<proteinExistence type="predicted"/>
<protein>
    <submittedName>
        <fullName evidence="3">YrhK family protein</fullName>
    </submittedName>
</protein>
<dbReference type="AlphaFoldDB" id="A0AAE2ZUI9"/>
<evidence type="ECO:0000259" key="2">
    <source>
        <dbReference type="Pfam" id="PF14145"/>
    </source>
</evidence>
<keyword evidence="4" id="KW-1185">Reference proteome</keyword>
<feature type="domain" description="YrhK" evidence="2">
    <location>
        <begin position="98"/>
        <end position="151"/>
    </location>
</feature>
<keyword evidence="1" id="KW-0472">Membrane</keyword>
<sequence length="251" mass="27630">MPHLFVNRPRLHDLFNRKPSLRDQFRWETINAIAYKFGGVLFIAGSIMFFPSMEAYAFLGALIFVAGSLVYLLVTGHDLYEVLDHIRTLNSPPGLWDRLELWSALTYVTGTILFTVGSILFLPALNLIAIGASCFVIGSLLFVVGATINVLEIVKAEDMVLLQLMNLTALTFVTGSVLFTVASIPYLLDMQNASDRVTIDAFLAWQYVAGSCLFLAGGVFNYWRACIVMRRELQAAAAENRGSGSGTEDTG</sequence>
<feature type="transmembrane region" description="Helical" evidence="1">
    <location>
        <begin position="204"/>
        <end position="223"/>
    </location>
</feature>
<name>A0AAE2ZUI9_9HYPH</name>
<evidence type="ECO:0000256" key="1">
    <source>
        <dbReference type="SAM" id="Phobius"/>
    </source>
</evidence>
<gene>
    <name evidence="3" type="ORF">K1W69_25875</name>
</gene>
<feature type="transmembrane region" description="Helical" evidence="1">
    <location>
        <begin position="160"/>
        <end position="184"/>
    </location>
</feature>
<evidence type="ECO:0000313" key="3">
    <source>
        <dbReference type="EMBL" id="MBW8640648.1"/>
    </source>
</evidence>
<dbReference type="EMBL" id="JAICBX010000007">
    <property type="protein sequence ID" value="MBW8640648.1"/>
    <property type="molecule type" value="Genomic_DNA"/>
</dbReference>
<dbReference type="PANTHER" id="PTHR34967:SF1">
    <property type="entry name" value="OS02G0257200 PROTEIN"/>
    <property type="match status" value="1"/>
</dbReference>
<feature type="transmembrane region" description="Helical" evidence="1">
    <location>
        <begin position="101"/>
        <end position="121"/>
    </location>
</feature>
<comment type="caution">
    <text evidence="3">The sequence shown here is derived from an EMBL/GenBank/DDBJ whole genome shotgun (WGS) entry which is preliminary data.</text>
</comment>
<accession>A0AAE2ZUI9</accession>
<dbReference type="Pfam" id="PF14145">
    <property type="entry name" value="YrhK"/>
    <property type="match status" value="2"/>
</dbReference>
<evidence type="ECO:0000313" key="4">
    <source>
        <dbReference type="Proteomes" id="UP001196509"/>
    </source>
</evidence>